<dbReference type="EC" id="2.7.7.42" evidence="7"/>
<dbReference type="EMBL" id="JAUUCC010000098">
    <property type="protein sequence ID" value="MEE2054177.1"/>
    <property type="molecule type" value="Genomic_DNA"/>
</dbReference>
<evidence type="ECO:0000256" key="4">
    <source>
        <dbReference type="ARBA" id="ARBA00022840"/>
    </source>
</evidence>
<comment type="catalytic activity">
    <reaction evidence="7">
        <text>[glutamine synthetase]-O(4)-(5'-adenylyl)-L-tyrosine + phosphate = [glutamine synthetase]-L-tyrosine + ADP</text>
        <dbReference type="Rhea" id="RHEA:43716"/>
        <dbReference type="Rhea" id="RHEA-COMP:10660"/>
        <dbReference type="Rhea" id="RHEA-COMP:10661"/>
        <dbReference type="ChEBI" id="CHEBI:43474"/>
        <dbReference type="ChEBI" id="CHEBI:46858"/>
        <dbReference type="ChEBI" id="CHEBI:83624"/>
        <dbReference type="ChEBI" id="CHEBI:456216"/>
        <dbReference type="EC" id="2.7.7.89"/>
    </reaction>
</comment>
<comment type="similarity">
    <text evidence="7">Belongs to the GlnE family.</text>
</comment>
<dbReference type="RefSeq" id="WP_330161049.1">
    <property type="nucleotide sequence ID" value="NZ_BAAAJA010000010.1"/>
</dbReference>
<comment type="catalytic activity">
    <reaction evidence="7">
        <text>[glutamine synthetase]-L-tyrosine + ATP = [glutamine synthetase]-O(4)-(5'-adenylyl)-L-tyrosine + diphosphate</text>
        <dbReference type="Rhea" id="RHEA:18589"/>
        <dbReference type="Rhea" id="RHEA-COMP:10660"/>
        <dbReference type="Rhea" id="RHEA-COMP:10661"/>
        <dbReference type="ChEBI" id="CHEBI:30616"/>
        <dbReference type="ChEBI" id="CHEBI:33019"/>
        <dbReference type="ChEBI" id="CHEBI:46858"/>
        <dbReference type="ChEBI" id="CHEBI:83624"/>
        <dbReference type="EC" id="2.7.7.42"/>
    </reaction>
</comment>
<evidence type="ECO:0000259" key="8">
    <source>
        <dbReference type="Pfam" id="PF03710"/>
    </source>
</evidence>
<dbReference type="InterPro" id="IPR023057">
    <property type="entry name" value="GlnE"/>
</dbReference>
<feature type="domain" description="PII-uridylyltransferase/Glutamine-synthetase adenylyltransferase" evidence="9">
    <location>
        <begin position="879"/>
        <end position="1012"/>
    </location>
</feature>
<dbReference type="InterPro" id="IPR043519">
    <property type="entry name" value="NT_sf"/>
</dbReference>
<reference evidence="10 11" key="1">
    <citation type="submission" date="2023-07" db="EMBL/GenBank/DDBJ databases">
        <authorList>
            <person name="Girao M."/>
            <person name="Carvalho M.F."/>
        </authorList>
    </citation>
    <scope>NUCLEOTIDE SEQUENCE [LARGE SCALE GENOMIC DNA]</scope>
    <source>
        <strain evidence="10 11">66/93</strain>
    </source>
</reference>
<evidence type="ECO:0000313" key="10">
    <source>
        <dbReference type="EMBL" id="MEE2054177.1"/>
    </source>
</evidence>
<evidence type="ECO:0000256" key="1">
    <source>
        <dbReference type="ARBA" id="ARBA00022679"/>
    </source>
</evidence>
<feature type="domain" description="PII-uridylyltransferase/Glutamine-synthetase adenylyltransferase" evidence="9">
    <location>
        <begin position="364"/>
        <end position="498"/>
    </location>
</feature>
<feature type="domain" description="Glutamate-ammonia ligase adenylyltransferase repeated" evidence="8">
    <location>
        <begin position="77"/>
        <end position="329"/>
    </location>
</feature>
<protein>
    <recommendedName>
        <fullName evidence="7">Bifunctional glutamine synthetase adenylyltransferase/adenylyl-removing enzyme</fullName>
    </recommendedName>
    <alternativeName>
        <fullName evidence="7">ATP:glutamine synthetase adenylyltransferase</fullName>
    </alternativeName>
    <alternativeName>
        <fullName evidence="7">ATase</fullName>
    </alternativeName>
    <domain>
        <recommendedName>
            <fullName evidence="7">Glutamine synthetase adenylyl-L-tyrosine phosphorylase</fullName>
            <ecNumber evidence="7">2.7.7.89</ecNumber>
        </recommendedName>
        <alternativeName>
            <fullName evidence="7">Adenylyl removase</fullName>
            <shortName evidence="7">AR</shortName>
            <shortName evidence="7">AT-N</shortName>
        </alternativeName>
    </domain>
    <domain>
        <recommendedName>
            <fullName evidence="7">Glutamine synthetase adenylyl transferase</fullName>
            <ecNumber evidence="7">2.7.7.42</ecNumber>
        </recommendedName>
        <alternativeName>
            <fullName evidence="7">Adenylyl transferase</fullName>
            <shortName evidence="7">AT</shortName>
            <shortName evidence="7">AT-C</shortName>
        </alternativeName>
    </domain>
</protein>
<evidence type="ECO:0000313" key="11">
    <source>
        <dbReference type="Proteomes" id="UP001348641"/>
    </source>
</evidence>
<dbReference type="GO" id="GO:0008882">
    <property type="term" value="F:[glutamate-ammonia-ligase] adenylyltransferase activity"/>
    <property type="evidence" value="ECO:0007669"/>
    <property type="project" value="UniProtKB-EC"/>
</dbReference>
<comment type="caution">
    <text evidence="10">The sequence shown here is derived from an EMBL/GenBank/DDBJ whole genome shotgun (WGS) entry which is preliminary data.</text>
</comment>
<name>A0ABU7KZV6_9ACTN</name>
<dbReference type="Pfam" id="PF03710">
    <property type="entry name" value="GlnE"/>
    <property type="match status" value="2"/>
</dbReference>
<dbReference type="Gene3D" id="3.30.460.10">
    <property type="entry name" value="Beta Polymerase, domain 2"/>
    <property type="match status" value="2"/>
</dbReference>
<dbReference type="InterPro" id="IPR013546">
    <property type="entry name" value="PII_UdlTrfase/GS_AdlTrfase"/>
</dbReference>
<organism evidence="10 11">
    <name type="scientific">Nocardiopsis tropica</name>
    <dbReference type="NCBI Taxonomy" id="109330"/>
    <lineage>
        <taxon>Bacteria</taxon>
        <taxon>Bacillati</taxon>
        <taxon>Actinomycetota</taxon>
        <taxon>Actinomycetes</taxon>
        <taxon>Streptosporangiales</taxon>
        <taxon>Nocardiopsidaceae</taxon>
        <taxon>Nocardiopsis</taxon>
    </lineage>
</organism>
<comment type="function">
    <text evidence="7">Involved in the regulation of glutamine synthetase GlnA, a key enzyme in the process to assimilate ammonia. When cellular nitrogen levels are high, the C-terminal adenylyl transferase (AT) inactivates GlnA by covalent transfer of an adenylyl group from ATP to specific tyrosine residue of GlnA, thus reducing its activity. Conversely, when nitrogen levels are low, the N-terminal adenylyl removase (AR) activates GlnA by removing the adenylyl group by phosphorolysis, increasing its activity. The regulatory region of GlnE binds the signal transduction protein PII (GlnB) which indicates the nitrogen status of the cell.</text>
</comment>
<feature type="region of interest" description="Adenylyl removase" evidence="7">
    <location>
        <begin position="1"/>
        <end position="502"/>
    </location>
</feature>
<feature type="region of interest" description="Adenylyl transferase" evidence="7">
    <location>
        <begin position="510"/>
        <end position="1016"/>
    </location>
</feature>
<evidence type="ECO:0000256" key="6">
    <source>
        <dbReference type="ARBA" id="ARBA00023268"/>
    </source>
</evidence>
<dbReference type="Gene3D" id="1.20.120.330">
    <property type="entry name" value="Nucleotidyltransferases domain 2"/>
    <property type="match status" value="2"/>
</dbReference>
<proteinExistence type="inferred from homology"/>
<dbReference type="PANTHER" id="PTHR30621:SF0">
    <property type="entry name" value="BIFUNCTIONAL GLUTAMINE SYNTHETASE ADENYLYLTRANSFERASE_ADENYLYL-REMOVING ENZYME"/>
    <property type="match status" value="1"/>
</dbReference>
<dbReference type="HAMAP" id="MF_00802">
    <property type="entry name" value="GlnE"/>
    <property type="match status" value="1"/>
</dbReference>
<dbReference type="Proteomes" id="UP001348641">
    <property type="component" value="Unassembled WGS sequence"/>
</dbReference>
<dbReference type="InterPro" id="IPR005190">
    <property type="entry name" value="GlnE_rpt_dom"/>
</dbReference>
<keyword evidence="2 7" id="KW-0548">Nucleotidyltransferase</keyword>
<accession>A0ABU7KZV6</accession>
<evidence type="ECO:0000256" key="5">
    <source>
        <dbReference type="ARBA" id="ARBA00022842"/>
    </source>
</evidence>
<evidence type="ECO:0000256" key="2">
    <source>
        <dbReference type="ARBA" id="ARBA00022695"/>
    </source>
</evidence>
<dbReference type="GO" id="GO:0047388">
    <property type="term" value="F:[glutamine synthetase]-adenylyl-L-tyrosine phosphorylase activity"/>
    <property type="evidence" value="ECO:0007669"/>
    <property type="project" value="UniProtKB-EC"/>
</dbReference>
<dbReference type="EC" id="2.7.7.89" evidence="7"/>
<sequence>MTAGALARRGFSDSTRALRLMAEAGLDARADTAVIDALAAAPDPDQALLGLIRVLESDPDPAEVLDVLREESDLRARLSKVLGTSPALTDHLVRHPGDWRELRGADAARSPEPDELRRGLLHTVGADPHSAAPAADPAVVGDGTSETLRHTLRVAYRRRLLRLAGRDLTGLCTVDEAAAELADLAASMLDASLAVARAEQPEDAALCRLAVIGMGKCGGRELNYVSDVDVVFVAEPAGSADPGAPVDEQAAMRAATRLATAMMRIPSETDAEGALWEVDPALRPEGRNGPLVRSVSGHLSYYERWAKTWEFQALLKARPIAGDAGLGRAYTEAILPLVWEATGRQDFVEDVQAMRRRVVAHIPAGEAERELKLGPGGLRDIEFSVQLLQLVHGRTDDRLRSGNTLEALEALSESGYVGRRDAAGLSEAYRFLRRLEHLLQLERLRRTHLMPDPGSQDGPEHLRRLGRALGFTANPVRELTEARRRVTSEVRRLHEKLFYRPLLNAVAQLPGEEARLSPEHAKIRLEALGFADPAGALRHLESLTSGVSRRASIQRTLLPVMLGWFSDSPDPDAGLFGFRQVSDALGTTPWYLRLLRDDVRVAERMAWLLGTSRYVTELLLRAPDAVAMLADDQDLARRGPKVLEAEAEAAQRRYDTAEESVAAVRALRRRELLRTAAADLLEVSSVREVGSALTDIAAVTIEAALRLAQNRVVAASGDEPLTRVCVVAMGRFGGGELTYASDADVMYVHDPLPGVDTGAATGQALAIVRELARLLEMPAAEPPLKVDTDLRPEGRSGPVVRTLESYAAYYGRWSQVWESQALLRARPIAGDPELRRAFTELIDPIRYPEGGVDPSAVLEIRKLKARMEAERLPRGADPTLHTKLGRGGLSDVEWVAQLTQLRHAHEYPGLRTTGTLEALDTAVAHGLLAADDGAVLEQAWRLASRVRGMVMLVRGRSGDSLPSDLRVRAAVAGAMGCRSAEDEEGVWEGPTEQLTEAYLRATRRARAVMERVFYDD</sequence>
<keyword evidence="1 7" id="KW-0808">Transferase</keyword>
<dbReference type="SUPFAM" id="SSF81593">
    <property type="entry name" value="Nucleotidyltransferase substrate binding subunit/domain"/>
    <property type="match status" value="2"/>
</dbReference>
<keyword evidence="4 7" id="KW-0067">ATP-binding</keyword>
<comment type="cofactor">
    <cofactor evidence="7">
        <name>Mg(2+)</name>
        <dbReference type="ChEBI" id="CHEBI:18420"/>
    </cofactor>
</comment>
<keyword evidence="6 7" id="KW-0511">Multifunctional enzyme</keyword>
<dbReference type="CDD" id="cd05401">
    <property type="entry name" value="NT_GlnE_GlnD_like"/>
    <property type="match status" value="2"/>
</dbReference>
<gene>
    <name evidence="7" type="primary">glnE</name>
    <name evidence="10" type="ORF">Q8A49_27125</name>
</gene>
<dbReference type="PANTHER" id="PTHR30621">
    <property type="entry name" value="GLUTAMINE SYNTHETASE ADENYLYLTRANSFERASE"/>
    <property type="match status" value="1"/>
</dbReference>
<evidence type="ECO:0000259" key="9">
    <source>
        <dbReference type="Pfam" id="PF08335"/>
    </source>
</evidence>
<dbReference type="Pfam" id="PF08335">
    <property type="entry name" value="GlnD_UR_UTase"/>
    <property type="match status" value="2"/>
</dbReference>
<keyword evidence="5 7" id="KW-0460">Magnesium</keyword>
<feature type="domain" description="Glutamate-ammonia ligase adenylyltransferase repeated" evidence="8">
    <location>
        <begin position="604"/>
        <end position="839"/>
    </location>
</feature>
<evidence type="ECO:0000256" key="3">
    <source>
        <dbReference type="ARBA" id="ARBA00022741"/>
    </source>
</evidence>
<dbReference type="SUPFAM" id="SSF81301">
    <property type="entry name" value="Nucleotidyltransferase"/>
    <property type="match status" value="2"/>
</dbReference>
<keyword evidence="3 7" id="KW-0547">Nucleotide-binding</keyword>
<evidence type="ECO:0000256" key="7">
    <source>
        <dbReference type="HAMAP-Rule" id="MF_00802"/>
    </source>
</evidence>
<dbReference type="NCBIfam" id="NF010707">
    <property type="entry name" value="PRK14109.1"/>
    <property type="match status" value="1"/>
</dbReference>